<dbReference type="SUPFAM" id="SSF56112">
    <property type="entry name" value="Protein kinase-like (PK-like)"/>
    <property type="match status" value="1"/>
</dbReference>
<dbReference type="PANTHER" id="PTHR47829:SF1">
    <property type="entry name" value="HAD FAMILY PHOSPHATASE"/>
    <property type="match status" value="1"/>
</dbReference>
<dbReference type="InterPro" id="IPR002575">
    <property type="entry name" value="Aminoglycoside_PTrfase"/>
</dbReference>
<evidence type="ECO:0000313" key="3">
    <source>
        <dbReference type="EMBL" id="KXK59221.1"/>
    </source>
</evidence>
<dbReference type="RefSeq" id="WP_067371264.1">
    <property type="nucleotide sequence ID" value="NZ_JBIUBN010000019.1"/>
</dbReference>
<evidence type="ECO:0000259" key="2">
    <source>
        <dbReference type="Pfam" id="PF01636"/>
    </source>
</evidence>
<feature type="region of interest" description="Disordered" evidence="1">
    <location>
        <begin position="1"/>
        <end position="24"/>
    </location>
</feature>
<dbReference type="CDD" id="cd05154">
    <property type="entry name" value="ACAD10_11_N-like"/>
    <property type="match status" value="1"/>
</dbReference>
<proteinExistence type="predicted"/>
<accession>A0A136PLH2</accession>
<dbReference type="PANTHER" id="PTHR47829">
    <property type="entry name" value="HYDROLASE, PUTATIVE (AFU_ORTHOLOGUE AFUA_1G12880)-RELATED"/>
    <property type="match status" value="1"/>
</dbReference>
<comment type="caution">
    <text evidence="3">The sequence shown here is derived from an EMBL/GenBank/DDBJ whole genome shotgun (WGS) entry which is preliminary data.</text>
</comment>
<dbReference type="Gene3D" id="3.90.1200.10">
    <property type="match status" value="1"/>
</dbReference>
<evidence type="ECO:0000313" key="4">
    <source>
        <dbReference type="Proteomes" id="UP000070620"/>
    </source>
</evidence>
<protein>
    <submittedName>
        <fullName evidence="3">Acyl-CoA dehydrogenase</fullName>
    </submittedName>
</protein>
<name>A0A136PLH2_9ACTN</name>
<dbReference type="AlphaFoldDB" id="A0A136PLH2"/>
<dbReference type="EMBL" id="LRQV01000125">
    <property type="protein sequence ID" value="KXK59221.1"/>
    <property type="molecule type" value="Genomic_DNA"/>
</dbReference>
<dbReference type="InterPro" id="IPR052898">
    <property type="entry name" value="ACAD10-like"/>
</dbReference>
<dbReference type="InterPro" id="IPR041726">
    <property type="entry name" value="ACAD10_11_N"/>
</dbReference>
<dbReference type="Pfam" id="PF01636">
    <property type="entry name" value="APH"/>
    <property type="match status" value="1"/>
</dbReference>
<gene>
    <name evidence="3" type="ORF">AWW66_25450</name>
</gene>
<sequence>MTDPAIAPPDEAPAGDGPTGAAPDGLDLDRLRLHLAEHRPELGAGPLRAELVTGGRSNLTYLLRAGDREVVLRRPPLGHVLATAHDMAREFRVLAALAPTGVPVPRTLLLCTDPAVIGAPFYLMERVAGEVFRTRSQTDRLDDGQRRELALAMVDTLAALHTIDPAAVGLGDFGRPQGYLARQVRRWAGQLARSRSRPLPGVDELRDALAATVPECDHPGRIVHGDYRLDNLLASVDPVGIRAVLDWEMATVGDPLADLGLLVTYWDVLGDGDAGAGNPVADGLGPRAGFPTGAELVERYAGRSDVDVGPLHWHVALGCFKLAVICEGIHYRHTHGQTLGPGFDRIGELVAPLVEHGLTAAGER</sequence>
<dbReference type="Proteomes" id="UP000070620">
    <property type="component" value="Unassembled WGS sequence"/>
</dbReference>
<dbReference type="InterPro" id="IPR011009">
    <property type="entry name" value="Kinase-like_dom_sf"/>
</dbReference>
<keyword evidence="4" id="KW-1185">Reference proteome</keyword>
<reference evidence="3 4" key="1">
    <citation type="submission" date="2016-01" db="EMBL/GenBank/DDBJ databases">
        <title>Whole genome sequence and analysis of Micromonospora rosaria DSM 803, which can produce antibacterial substance rosamicin.</title>
        <authorList>
            <person name="Yang H."/>
            <person name="He X."/>
            <person name="Zhu D."/>
        </authorList>
    </citation>
    <scope>NUCLEOTIDE SEQUENCE [LARGE SCALE GENOMIC DNA]</scope>
    <source>
        <strain evidence="3 4">DSM 803</strain>
    </source>
</reference>
<evidence type="ECO:0000256" key="1">
    <source>
        <dbReference type="SAM" id="MobiDB-lite"/>
    </source>
</evidence>
<feature type="compositionally biased region" description="Low complexity" evidence="1">
    <location>
        <begin position="12"/>
        <end position="24"/>
    </location>
</feature>
<feature type="compositionally biased region" description="Pro residues" evidence="1">
    <location>
        <begin position="1"/>
        <end position="11"/>
    </location>
</feature>
<organism evidence="3 4">
    <name type="scientific">Micromonospora rosaria</name>
    <dbReference type="NCBI Taxonomy" id="47874"/>
    <lineage>
        <taxon>Bacteria</taxon>
        <taxon>Bacillati</taxon>
        <taxon>Actinomycetota</taxon>
        <taxon>Actinomycetes</taxon>
        <taxon>Micromonosporales</taxon>
        <taxon>Micromonosporaceae</taxon>
        <taxon>Micromonospora</taxon>
    </lineage>
</organism>
<feature type="domain" description="Aminoglycoside phosphotransferase" evidence="2">
    <location>
        <begin position="50"/>
        <end position="275"/>
    </location>
</feature>
<dbReference type="Gene3D" id="3.30.200.20">
    <property type="entry name" value="Phosphorylase Kinase, domain 1"/>
    <property type="match status" value="1"/>
</dbReference>
<dbReference type="OrthoDB" id="3806873at2"/>